<dbReference type="Pfam" id="PF09414">
    <property type="entry name" value="RNA_ligase"/>
    <property type="match status" value="1"/>
</dbReference>
<evidence type="ECO:0000259" key="1">
    <source>
        <dbReference type="Pfam" id="PF09414"/>
    </source>
</evidence>
<dbReference type="Proteomes" id="UP000282574">
    <property type="component" value="Unassembled WGS sequence"/>
</dbReference>
<dbReference type="RefSeq" id="WP_127022326.1">
    <property type="nucleotide sequence ID" value="NZ_JAVKZF010000005.1"/>
</dbReference>
<comment type="caution">
    <text evidence="2">The sequence shown here is derived from an EMBL/GenBank/DDBJ whole genome shotgun (WGS) entry which is preliminary data.</text>
</comment>
<proteinExistence type="predicted"/>
<name>A0AB37URY6_9CYAN</name>
<sequence length="249" mass="28228">MSSKKQLLGIRNYGSIGHLPGSRMGKGDHKCDSGQAKIATVKIRDKHDRVIVQEKLDGGNVGVALIDGILYPLTRSGYLASESTLEQHWRFSEWVYSQQDRFMAVLKEGERICGEWLLQAHGTRYYLQHEPFVAFDLMDGNTRTPHAEFLQRLKPGAFVTPKVIHEGEALSIQRAMELLNVYGFHGAIDPIEGAVWRVERNKETGIKGKRQWVVNFVVKYVRAGKIDGYYLPFISQQPPIWNTCNLSSL</sequence>
<dbReference type="SUPFAM" id="SSF56091">
    <property type="entry name" value="DNA ligase/mRNA capping enzyme, catalytic domain"/>
    <property type="match status" value="1"/>
</dbReference>
<keyword evidence="3" id="KW-1185">Reference proteome</keyword>
<feature type="domain" description="RNA ligase" evidence="1">
    <location>
        <begin position="49"/>
        <end position="209"/>
    </location>
</feature>
<gene>
    <name evidence="2" type="ORF">DSM107010_05830</name>
</gene>
<evidence type="ECO:0000313" key="2">
    <source>
        <dbReference type="EMBL" id="RUT14100.1"/>
    </source>
</evidence>
<dbReference type="Gene3D" id="3.30.470.30">
    <property type="entry name" value="DNA ligase/mRNA capping enzyme"/>
    <property type="match status" value="1"/>
</dbReference>
<dbReference type="AlphaFoldDB" id="A0AB37URY6"/>
<evidence type="ECO:0000313" key="3">
    <source>
        <dbReference type="Proteomes" id="UP000282574"/>
    </source>
</evidence>
<dbReference type="EMBL" id="RSCK01000003">
    <property type="protein sequence ID" value="RUT14100.1"/>
    <property type="molecule type" value="Genomic_DNA"/>
</dbReference>
<dbReference type="InterPro" id="IPR021122">
    <property type="entry name" value="RNA_ligase_dom_REL/Rnl2"/>
</dbReference>
<protein>
    <recommendedName>
        <fullName evidence="1">RNA ligase domain-containing protein</fullName>
    </recommendedName>
</protein>
<reference evidence="2 3" key="1">
    <citation type="journal article" date="2019" name="Genome Biol. Evol.">
        <title>Day and night: Metabolic profiles and evolutionary relationships of six axenic non-marine cyanobacteria.</title>
        <authorList>
            <person name="Will S.E."/>
            <person name="Henke P."/>
            <person name="Boedeker C."/>
            <person name="Huang S."/>
            <person name="Brinkmann H."/>
            <person name="Rohde M."/>
            <person name="Jarek M."/>
            <person name="Friedl T."/>
            <person name="Seufert S."/>
            <person name="Schumacher M."/>
            <person name="Overmann J."/>
            <person name="Neumann-Schaal M."/>
            <person name="Petersen J."/>
        </authorList>
    </citation>
    <scope>NUCLEOTIDE SEQUENCE [LARGE SCALE GENOMIC DNA]</scope>
    <source>
        <strain evidence="2 3">SAG 39.79</strain>
    </source>
</reference>
<organism evidence="2 3">
    <name type="scientific">Chroococcidiopsis cubana SAG 39.79</name>
    <dbReference type="NCBI Taxonomy" id="388085"/>
    <lineage>
        <taxon>Bacteria</taxon>
        <taxon>Bacillati</taxon>
        <taxon>Cyanobacteriota</taxon>
        <taxon>Cyanophyceae</taxon>
        <taxon>Chroococcidiopsidales</taxon>
        <taxon>Chroococcidiopsidaceae</taxon>
        <taxon>Chroococcidiopsis</taxon>
    </lineage>
</organism>
<accession>A0AB37URY6</accession>